<comment type="similarity">
    <text evidence="2">Belongs to the TBCC family.</text>
</comment>
<evidence type="ECO:0000256" key="5">
    <source>
        <dbReference type="ARBA" id="ARBA00023186"/>
    </source>
</evidence>
<dbReference type="GO" id="GO:0005737">
    <property type="term" value="C:cytoplasm"/>
    <property type="evidence" value="ECO:0007669"/>
    <property type="project" value="UniProtKB-SubCell"/>
</dbReference>
<organism evidence="9 10">
    <name type="scientific">Cloeon dipterum</name>
    <dbReference type="NCBI Taxonomy" id="197152"/>
    <lineage>
        <taxon>Eukaryota</taxon>
        <taxon>Metazoa</taxon>
        <taxon>Ecdysozoa</taxon>
        <taxon>Arthropoda</taxon>
        <taxon>Hexapoda</taxon>
        <taxon>Insecta</taxon>
        <taxon>Pterygota</taxon>
        <taxon>Palaeoptera</taxon>
        <taxon>Ephemeroptera</taxon>
        <taxon>Pisciforma</taxon>
        <taxon>Baetidae</taxon>
        <taxon>Cloeon</taxon>
    </lineage>
</organism>
<dbReference type="InterPro" id="IPR017901">
    <property type="entry name" value="C-CAP_CF_C-like"/>
</dbReference>
<evidence type="ECO:0000313" key="10">
    <source>
        <dbReference type="Proteomes" id="UP000494165"/>
    </source>
</evidence>
<gene>
    <name evidence="9" type="ORF">CLODIP_2_CD01140</name>
</gene>
<dbReference type="Pfam" id="PF16752">
    <property type="entry name" value="TBCC_N"/>
    <property type="match status" value="1"/>
</dbReference>
<dbReference type="InterPro" id="IPR027684">
    <property type="entry name" value="TBCC"/>
</dbReference>
<dbReference type="FunFam" id="2.160.20.70:FF:000007">
    <property type="entry name" value="tubulin-specific chaperone C"/>
    <property type="match status" value="1"/>
</dbReference>
<evidence type="ECO:0000259" key="8">
    <source>
        <dbReference type="PROSITE" id="PS51329"/>
    </source>
</evidence>
<dbReference type="SMART" id="SM00673">
    <property type="entry name" value="CARP"/>
    <property type="match status" value="2"/>
</dbReference>
<dbReference type="Pfam" id="PF07986">
    <property type="entry name" value="TBCC"/>
    <property type="match status" value="1"/>
</dbReference>
<evidence type="ECO:0000256" key="2">
    <source>
        <dbReference type="ARBA" id="ARBA00008848"/>
    </source>
</evidence>
<keyword evidence="3" id="KW-0963">Cytoplasm</keyword>
<dbReference type="Gene3D" id="1.20.58.1250">
    <property type="entry name" value="Tubulin Binding Cofactor C, N-terminal domain"/>
    <property type="match status" value="1"/>
</dbReference>
<dbReference type="GO" id="GO:0007023">
    <property type="term" value="P:post-chaperonin tubulin folding pathway"/>
    <property type="evidence" value="ECO:0007669"/>
    <property type="project" value="InterPro"/>
</dbReference>
<dbReference type="PANTHER" id="PTHR15139">
    <property type="entry name" value="TUBULIN FOLDING COFACTOR C"/>
    <property type="match status" value="1"/>
</dbReference>
<dbReference type="EMBL" id="CADEPI010000031">
    <property type="protein sequence ID" value="CAB3367502.1"/>
    <property type="molecule type" value="Genomic_DNA"/>
</dbReference>
<comment type="subunit">
    <text evidence="6">Supercomplex made of cofactors A to E. Cofactors A and D function by capturing and stabilizing tubulin in a quasi-native conformation. Cofactor E binds to the cofactor D-tubulin complex; interaction with cofactor C then causes the release of tubulin polypeptides that are committed to the native state.</text>
</comment>
<feature type="domain" description="C-CAP/cofactor C-like" evidence="8">
    <location>
        <begin position="153"/>
        <end position="306"/>
    </location>
</feature>
<evidence type="ECO:0000256" key="1">
    <source>
        <dbReference type="ARBA" id="ARBA00004496"/>
    </source>
</evidence>
<dbReference type="GO" id="GO:0007021">
    <property type="term" value="P:tubulin complex assembly"/>
    <property type="evidence" value="ECO:0007669"/>
    <property type="project" value="TreeGrafter"/>
</dbReference>
<dbReference type="InterPro" id="IPR006599">
    <property type="entry name" value="CARP_motif"/>
</dbReference>
<evidence type="ECO:0000256" key="6">
    <source>
        <dbReference type="ARBA" id="ARBA00026055"/>
    </source>
</evidence>
<dbReference type="InterPro" id="IPR038397">
    <property type="entry name" value="TBCC_N_sf"/>
</dbReference>
<dbReference type="InterPro" id="IPR031925">
    <property type="entry name" value="TBCC_N"/>
</dbReference>
<sequence>MMDKARLFEERMNQRETERQALKEKKNESDNNESMVERVRYFSEILSLKRGEIEHSLNAASEMNKPELPEHFNKISNELQQLNRLLSDSSLFLPFYNIRKAQEQVQDLQQRSIMLEEQLLPKQKFGFKSRKMKSLLKNDIIPCKIEDLVDSVPKKLFSMQLYNDNSCGFADKEDEELIMKENELAGTDVVLTNLKRCRVKLMGAPSTLHMTNLTHCEILVGPVSTSVFLDKCVDCTMVFACQQVRIHNTLRCSFYVHVTSRAIIEETKEVQFAPYNWHYPGLDEHFIKAGLDRDVNHWHAVDDFNWLALDVPSPNWSILEEPDRVVDWH</sequence>
<reference evidence="9 10" key="1">
    <citation type="submission" date="2020-04" db="EMBL/GenBank/DDBJ databases">
        <authorList>
            <person name="Alioto T."/>
            <person name="Alioto T."/>
            <person name="Gomez Garrido J."/>
        </authorList>
    </citation>
    <scope>NUCLEOTIDE SEQUENCE [LARGE SCALE GENOMIC DNA]</scope>
</reference>
<evidence type="ECO:0000256" key="7">
    <source>
        <dbReference type="SAM" id="MobiDB-lite"/>
    </source>
</evidence>
<dbReference type="Gene3D" id="2.160.20.70">
    <property type="match status" value="1"/>
</dbReference>
<evidence type="ECO:0000256" key="3">
    <source>
        <dbReference type="ARBA" id="ARBA00022490"/>
    </source>
</evidence>
<proteinExistence type="inferred from homology"/>
<feature type="region of interest" description="Disordered" evidence="7">
    <location>
        <begin position="1"/>
        <end position="32"/>
    </location>
</feature>
<dbReference type="PANTHER" id="PTHR15139:SF0">
    <property type="entry name" value="TUBULIN-SPECIFIC CHAPERONE C"/>
    <property type="match status" value="1"/>
</dbReference>
<evidence type="ECO:0000256" key="4">
    <source>
        <dbReference type="ARBA" id="ARBA00022990"/>
    </source>
</evidence>
<dbReference type="InterPro" id="IPR016098">
    <property type="entry name" value="CAP/MinC_C"/>
</dbReference>
<keyword evidence="5" id="KW-0143">Chaperone</keyword>
<dbReference type="PROSITE" id="PS51329">
    <property type="entry name" value="C_CAP_COFACTOR_C"/>
    <property type="match status" value="1"/>
</dbReference>
<dbReference type="GO" id="GO:0015631">
    <property type="term" value="F:tubulin binding"/>
    <property type="evidence" value="ECO:0007669"/>
    <property type="project" value="InterPro"/>
</dbReference>
<name>A0A8S1CIS6_9INSE</name>
<comment type="caution">
    <text evidence="9">The sequence shown here is derived from an EMBL/GenBank/DDBJ whole genome shotgun (WGS) entry which is preliminary data.</text>
</comment>
<keyword evidence="10" id="KW-1185">Reference proteome</keyword>
<evidence type="ECO:0000313" key="9">
    <source>
        <dbReference type="EMBL" id="CAB3367502.1"/>
    </source>
</evidence>
<dbReference type="AlphaFoldDB" id="A0A8S1CIS6"/>
<protein>
    <recommendedName>
        <fullName evidence="8">C-CAP/cofactor C-like domain-containing protein</fullName>
    </recommendedName>
</protein>
<accession>A0A8S1CIS6</accession>
<keyword evidence="4" id="KW-0007">Acetylation</keyword>
<dbReference type="OrthoDB" id="194775at2759"/>
<dbReference type="InterPro" id="IPR012945">
    <property type="entry name" value="Tubulin-bd_cofactor_C_dom"/>
</dbReference>
<dbReference type="Proteomes" id="UP000494165">
    <property type="component" value="Unassembled WGS sequence"/>
</dbReference>
<comment type="subcellular location">
    <subcellularLocation>
        <location evidence="1">Cytoplasm</location>
    </subcellularLocation>
</comment>